<dbReference type="Proteomes" id="UP000789920">
    <property type="component" value="Unassembled WGS sequence"/>
</dbReference>
<comment type="caution">
    <text evidence="1">The sequence shown here is derived from an EMBL/GenBank/DDBJ whole genome shotgun (WGS) entry which is preliminary data.</text>
</comment>
<dbReference type="EMBL" id="CAJVQC010043427">
    <property type="protein sequence ID" value="CAG8777524.1"/>
    <property type="molecule type" value="Genomic_DNA"/>
</dbReference>
<keyword evidence="2" id="KW-1185">Reference proteome</keyword>
<organism evidence="1 2">
    <name type="scientific">Racocetra persica</name>
    <dbReference type="NCBI Taxonomy" id="160502"/>
    <lineage>
        <taxon>Eukaryota</taxon>
        <taxon>Fungi</taxon>
        <taxon>Fungi incertae sedis</taxon>
        <taxon>Mucoromycota</taxon>
        <taxon>Glomeromycotina</taxon>
        <taxon>Glomeromycetes</taxon>
        <taxon>Diversisporales</taxon>
        <taxon>Gigasporaceae</taxon>
        <taxon>Racocetra</taxon>
    </lineage>
</organism>
<evidence type="ECO:0000313" key="2">
    <source>
        <dbReference type="Proteomes" id="UP000789920"/>
    </source>
</evidence>
<gene>
    <name evidence="1" type="ORF">RPERSI_LOCUS17125</name>
</gene>
<name>A0ACA9R530_9GLOM</name>
<feature type="non-terminal residue" evidence="1">
    <location>
        <position position="1"/>
    </location>
</feature>
<protein>
    <submittedName>
        <fullName evidence="1">35126_t:CDS:1</fullName>
    </submittedName>
</protein>
<proteinExistence type="predicted"/>
<sequence length="148" mass="17779">ILMSDKTVDTHVWTLEHIKKAVEKGLIVMFIDRDPALDSAISIVFLKTYSAYCIFHIIQNLSKNLKAKLDINWDNFIKQFYKYHNSLYKLLFKERWSKLLNDFSIAKNYFLYILDPKYCSWARVYLYKIFITDVESIARVESYNWIIK</sequence>
<reference evidence="1" key="1">
    <citation type="submission" date="2021-06" db="EMBL/GenBank/DDBJ databases">
        <authorList>
            <person name="Kallberg Y."/>
            <person name="Tangrot J."/>
            <person name="Rosling A."/>
        </authorList>
    </citation>
    <scope>NUCLEOTIDE SEQUENCE</scope>
    <source>
        <strain evidence="1">MA461A</strain>
    </source>
</reference>
<evidence type="ECO:0000313" key="1">
    <source>
        <dbReference type="EMBL" id="CAG8777524.1"/>
    </source>
</evidence>
<accession>A0ACA9R530</accession>